<keyword evidence="4 5" id="KW-0238">DNA-binding</keyword>
<keyword evidence="6" id="KW-0175">Coiled coil</keyword>
<dbReference type="SMART" id="SM00980">
    <property type="entry name" value="THAP"/>
    <property type="match status" value="1"/>
</dbReference>
<gene>
    <name evidence="8" type="ORF">LPLAT_LOCUS4228</name>
</gene>
<dbReference type="SUPFAM" id="SSF57716">
    <property type="entry name" value="Glucocorticoid receptor-like (DNA-binding domain)"/>
    <property type="match status" value="1"/>
</dbReference>
<evidence type="ECO:0000313" key="8">
    <source>
        <dbReference type="EMBL" id="CAL1678352.1"/>
    </source>
</evidence>
<dbReference type="GO" id="GO:0043565">
    <property type="term" value="F:sequence-specific DNA binding"/>
    <property type="evidence" value="ECO:0007669"/>
    <property type="project" value="InterPro"/>
</dbReference>
<evidence type="ECO:0000256" key="4">
    <source>
        <dbReference type="ARBA" id="ARBA00023125"/>
    </source>
</evidence>
<evidence type="ECO:0000256" key="1">
    <source>
        <dbReference type="ARBA" id="ARBA00022723"/>
    </source>
</evidence>
<dbReference type="PANTHER" id="PTHR46600">
    <property type="entry name" value="THAP DOMAIN-CONTAINING"/>
    <property type="match status" value="1"/>
</dbReference>
<proteinExistence type="predicted"/>
<dbReference type="InterPro" id="IPR038441">
    <property type="entry name" value="THAP_Znf_sf"/>
</dbReference>
<dbReference type="InterPro" id="IPR026516">
    <property type="entry name" value="THAP1/10"/>
</dbReference>
<evidence type="ECO:0000256" key="5">
    <source>
        <dbReference type="PROSITE-ProRule" id="PRU00309"/>
    </source>
</evidence>
<evidence type="ECO:0000256" key="2">
    <source>
        <dbReference type="ARBA" id="ARBA00022771"/>
    </source>
</evidence>
<organism evidence="8 9">
    <name type="scientific">Lasius platythorax</name>
    <dbReference type="NCBI Taxonomy" id="488582"/>
    <lineage>
        <taxon>Eukaryota</taxon>
        <taxon>Metazoa</taxon>
        <taxon>Ecdysozoa</taxon>
        <taxon>Arthropoda</taxon>
        <taxon>Hexapoda</taxon>
        <taxon>Insecta</taxon>
        <taxon>Pterygota</taxon>
        <taxon>Neoptera</taxon>
        <taxon>Endopterygota</taxon>
        <taxon>Hymenoptera</taxon>
        <taxon>Apocrita</taxon>
        <taxon>Aculeata</taxon>
        <taxon>Formicoidea</taxon>
        <taxon>Formicidae</taxon>
        <taxon>Formicinae</taxon>
        <taxon>Lasius</taxon>
        <taxon>Lasius</taxon>
    </lineage>
</organism>
<keyword evidence="3" id="KW-0862">Zinc</keyword>
<dbReference type="Pfam" id="PF05485">
    <property type="entry name" value="THAP"/>
    <property type="match status" value="1"/>
</dbReference>
<dbReference type="Gene3D" id="6.20.210.20">
    <property type="entry name" value="THAP domain"/>
    <property type="match status" value="1"/>
</dbReference>
<dbReference type="Proteomes" id="UP001497644">
    <property type="component" value="Chromosome 14"/>
</dbReference>
<evidence type="ECO:0000313" key="9">
    <source>
        <dbReference type="Proteomes" id="UP001497644"/>
    </source>
</evidence>
<evidence type="ECO:0000259" key="7">
    <source>
        <dbReference type="PROSITE" id="PS50950"/>
    </source>
</evidence>
<keyword evidence="9" id="KW-1185">Reference proteome</keyword>
<protein>
    <recommendedName>
        <fullName evidence="7">THAP-type domain-containing protein</fullName>
    </recommendedName>
</protein>
<feature type="domain" description="THAP-type" evidence="7">
    <location>
        <begin position="1"/>
        <end position="92"/>
    </location>
</feature>
<dbReference type="PANTHER" id="PTHR46600:SF11">
    <property type="entry name" value="THAP DOMAIN-CONTAINING PROTEIN 10"/>
    <property type="match status" value="1"/>
</dbReference>
<feature type="coiled-coil region" evidence="6">
    <location>
        <begin position="115"/>
        <end position="211"/>
    </location>
</feature>
<name>A0AAV2NDY6_9HYME</name>
<dbReference type="GO" id="GO:0008270">
    <property type="term" value="F:zinc ion binding"/>
    <property type="evidence" value="ECO:0007669"/>
    <property type="project" value="UniProtKB-KW"/>
</dbReference>
<evidence type="ECO:0000256" key="6">
    <source>
        <dbReference type="SAM" id="Coils"/>
    </source>
</evidence>
<dbReference type="PROSITE" id="PS50950">
    <property type="entry name" value="ZF_THAP"/>
    <property type="match status" value="1"/>
</dbReference>
<dbReference type="InterPro" id="IPR006612">
    <property type="entry name" value="THAP_Znf"/>
</dbReference>
<sequence length="217" mass="25699">MPACCIINCTSRTDSAHKTIKLFRFPKDKSIRQQWIKACRRNEIDINIDAARICNLHFQEDCFEIKWTKPRAENVPAKEIRRLKKNSVPSLLLHLEKKNKMKAKVRMGISTYAELVKYAQQKQQTQEHEQNLSNEIVREEDIQDIQDIHTMNSEDVNEQNISAEELKQLLIKEKKEKEMLLKEKNELLQEKQTLLGDNEKLKQQMDVLMKKITEKKR</sequence>
<dbReference type="AlphaFoldDB" id="A0AAV2NDY6"/>
<accession>A0AAV2NDY6</accession>
<keyword evidence="2 5" id="KW-0863">Zinc-finger</keyword>
<evidence type="ECO:0000256" key="3">
    <source>
        <dbReference type="ARBA" id="ARBA00022833"/>
    </source>
</evidence>
<dbReference type="EMBL" id="OZ034837">
    <property type="protein sequence ID" value="CAL1678352.1"/>
    <property type="molecule type" value="Genomic_DNA"/>
</dbReference>
<dbReference type="SMART" id="SM00692">
    <property type="entry name" value="DM3"/>
    <property type="match status" value="1"/>
</dbReference>
<keyword evidence="1" id="KW-0479">Metal-binding</keyword>
<reference evidence="8" key="1">
    <citation type="submission" date="2024-04" db="EMBL/GenBank/DDBJ databases">
        <authorList>
            <consortium name="Molecular Ecology Group"/>
        </authorList>
    </citation>
    <scope>NUCLEOTIDE SEQUENCE</scope>
</reference>